<dbReference type="PANTHER" id="PTHR46785">
    <property type="entry name" value="VON WILLEBRAND FACTOR A DOMAIN-CONTAINING PROTEIN 3B"/>
    <property type="match status" value="1"/>
</dbReference>
<feature type="compositionally biased region" description="Low complexity" evidence="1">
    <location>
        <begin position="1352"/>
        <end position="1367"/>
    </location>
</feature>
<dbReference type="Pfam" id="PF13768">
    <property type="entry name" value="VWA_3"/>
    <property type="match status" value="2"/>
</dbReference>
<evidence type="ECO:0000256" key="1">
    <source>
        <dbReference type="SAM" id="MobiDB-lite"/>
    </source>
</evidence>
<dbReference type="Pfam" id="PF15057">
    <property type="entry name" value="DUF4537"/>
    <property type="match status" value="3"/>
</dbReference>
<dbReference type="InterPro" id="IPR002035">
    <property type="entry name" value="VWF_A"/>
</dbReference>
<dbReference type="SUPFAM" id="SSF63748">
    <property type="entry name" value="Tudor/PWWP/MBT"/>
    <property type="match status" value="1"/>
</dbReference>
<dbReference type="KEGG" id="lak:106171300"/>
<feature type="region of interest" description="Disordered" evidence="1">
    <location>
        <begin position="1334"/>
        <end position="1390"/>
    </location>
</feature>
<reference evidence="4" key="2">
    <citation type="submission" date="2025-08" db="UniProtKB">
        <authorList>
            <consortium name="RefSeq"/>
        </authorList>
    </citation>
    <scope>IDENTIFICATION</scope>
</reference>
<dbReference type="Gene3D" id="2.30.30.140">
    <property type="match status" value="2"/>
</dbReference>
<reference evidence="4" key="1">
    <citation type="journal article" date="2015" name="Nat. Commun.">
        <title>The Lingula genome provides insights into brachiopod evolution and the origin of phosphate biomineralization.</title>
        <authorList>
            <person name="Luo Y.J."/>
            <person name="Takeuchi T."/>
            <person name="Koyanagi R."/>
            <person name="Yamada L."/>
            <person name="Kanda M."/>
            <person name="Khalturina M."/>
            <person name="Fujie M."/>
            <person name="Yamasaki S.I."/>
            <person name="Endo K."/>
            <person name="Satoh N."/>
        </authorList>
    </citation>
    <scope>NUCLEOTIDE SEQUENCE</scope>
</reference>
<feature type="compositionally biased region" description="Acidic residues" evidence="1">
    <location>
        <begin position="1530"/>
        <end position="1540"/>
    </location>
</feature>
<dbReference type="PROSITE" id="PS50234">
    <property type="entry name" value="VWFA"/>
    <property type="match status" value="1"/>
</dbReference>
<dbReference type="SUPFAM" id="SSF53300">
    <property type="entry name" value="vWA-like"/>
    <property type="match status" value="1"/>
</dbReference>
<dbReference type="OrthoDB" id="10021393at2759"/>
<feature type="compositionally biased region" description="Basic and acidic residues" evidence="1">
    <location>
        <begin position="1452"/>
        <end position="1474"/>
    </location>
</feature>
<feature type="region of interest" description="Disordered" evidence="1">
    <location>
        <begin position="1414"/>
        <end position="1550"/>
    </location>
</feature>
<feature type="compositionally biased region" description="Low complexity" evidence="1">
    <location>
        <begin position="1111"/>
        <end position="1137"/>
    </location>
</feature>
<evidence type="ECO:0000313" key="4">
    <source>
        <dbReference type="RefSeq" id="XP_013407042.1"/>
    </source>
</evidence>
<dbReference type="InterPro" id="IPR036465">
    <property type="entry name" value="vWFA_dom_sf"/>
</dbReference>
<dbReference type="InterPro" id="IPR002999">
    <property type="entry name" value="Tudor"/>
</dbReference>
<feature type="region of interest" description="Disordered" evidence="1">
    <location>
        <begin position="408"/>
        <end position="452"/>
    </location>
</feature>
<feature type="region of interest" description="Disordered" evidence="1">
    <location>
        <begin position="1092"/>
        <end position="1153"/>
    </location>
</feature>
<accession>A0A1S3J9G4</accession>
<feature type="compositionally biased region" description="Basic and acidic residues" evidence="1">
    <location>
        <begin position="1481"/>
        <end position="1529"/>
    </location>
</feature>
<proteinExistence type="predicted"/>
<keyword evidence="3" id="KW-1185">Reference proteome</keyword>
<feature type="compositionally biased region" description="Basic and acidic residues" evidence="1">
    <location>
        <begin position="1092"/>
        <end position="1105"/>
    </location>
</feature>
<dbReference type="InParanoid" id="A0A1S3J9G4"/>
<feature type="compositionally biased region" description="Polar residues" evidence="1">
    <location>
        <begin position="1138"/>
        <end position="1148"/>
    </location>
</feature>
<dbReference type="Proteomes" id="UP000085678">
    <property type="component" value="Unplaced"/>
</dbReference>
<dbReference type="STRING" id="7574.A0A1S3J9G4"/>
<sequence>MASELMDLDVFKENAYGQGGVKFDLAKIEPLAPVTGTADIYPTDESVNPEISTKKAPPKEWELDVRALISSKKWLMNYGLKRNRLDTHSIMPIIGFKHMDDYDYALKKPISSRYGEGMFSKYHRTDGTTFNLTCNKEQLKQIESRLIQAVLLYKRRLEWLTTESRRIFGVIEEHCICIVLDIKNLSPQQFDQYRSAFERVLVEQVAQIAKFNLIRSAEDMVMFKPELVPVTQESLQEAKDWLWNLDRCAAFSNTATCEAVLKAMTDRNVEAVYLFTEGSASDGSRELLRTKLHGGPLPLHVASYNATSVETVGFLKQLCEVTGGKFHAYGVIMEMDAYEGVPVDPNTNRANIVLKRKTFGGVPQGAGVREDVIKVFEELEEARNTLSQIQALIEDMPDQKMIERTKSDTALSSRGGYVPRKPLMTRQSSMTDTRGRKAVDYPPPPPKEKSEQYMSSKEWLEMNGLKAKKLGFYDILGGVAFKHCDGVVDLNQKPDYHDFQTDARVQPKLINARYCDKFAHVKWKNGKVVHVQVTPEVHRSYERRVNVVLDSLQQRIDWLQQGSRELFGTVIEDQIYILIDTSGSMAPSIQFVKDKLFVLMQEQLRHKQKFNLVSFNSKISPWKDRCVEVNEKNLQAAWTWIKNLECVGSTNTLAALQFALADHATQAVYLLTDGRPDQPPRSILAQVQLQHAVPLHTISFNCSDKEANQFLCQLAKDTGGRYHYYSEHGQDPDNPSPWESEDIRLLREELELGKENLQKIADLRDECAALAWKKENVRSCSRNHKLSSTDRVSTVPALNPSELYRSPGSNRPKSATGYRSTSHSTPTPPPRPSSATGYRPRSAGAGGRSARHRTVSCPRPASARRPLVAGHTRTSLLRTLSSSARFSSNEWLLPETRELFDKQAKRLEEEVEGKVVIEKKRKKRVSNPNNMSAKMWLKHNGLLAKKLTILDALAPTMIEQNAKHIPVLDAYALSKVFDDSMPFAHVSNRRHIHLVNPDSVDLKAYENKVSAAVEKYKKRLDAMVWKALPATEREQFGSTEPISFEDNKLALLQALERCGWPVKESDILAMEGEISQGRKYLLQSEGLRKASEKHGHIGCSEKSESENDDASSVASSPRSMSSKGSKSSKGSRSPKGSQTKSPRGSVASSKDYEGLGEAIQSKSVKEKDKVLSSPATQRKVRKVLDTLRGQSVIARLETDGLYYPGMVIKCTDSRHALVELHDNGKHRIATRFIIPTGGAVSRPPLREGDYVLARVKNSETERECYVPGIVQVTPLRSMDQARFFTVQLYTGQEATCMRNYLIKISKTRYAFAVRYISEVGYENEDSVQLEIIPTPRSTHDKTHMHDGGVAKSDGGSSSRSSRSGSPRSRSRSRSRESDNEELIATHRTNATKHILKEHQEKLESLQNTLKEHIEKHNHQQRKLRRQARKLAKRQKRLQKEQRKAAKKGGKTLSKESLDSRNQEETQSKKSRTEEWLSDQNSSDKEDEKKDEEKRRSSDSHDSENENNQRRTVRDSDNENNQRRSAKDSDNESEESEDNNSEPEHHQPAVNRPIVIPSIVRLRQSLPPADVGEEVLARWSDDGWYYRGTISENCGDCSYFVEDGAGDVERIYREDIITDNDDAQQVLQKRDTVVARHPSFSFSYAPAVVLSLYEDLQLTVRFYDGSEAKLPREEVYRLAPEKFEHDVDHILKSEDQWVGQAVVARNDLLGTYHLGEVKDRIGNGRQYVVEWADGNMAVVMATNMFGACTKRHNLCVGERVLAVADDDTLLYLPGTVTAVESDRIGVRFSDGTRSNSVDPVQCFWLSEDYYEDTLAFFKKKSRQLADV</sequence>
<dbReference type="GeneID" id="106171300"/>
<dbReference type="RefSeq" id="XP_013407042.1">
    <property type="nucleotide sequence ID" value="XM_013551588.1"/>
</dbReference>
<feature type="compositionally biased region" description="Basic residues" evidence="1">
    <location>
        <begin position="1418"/>
        <end position="1436"/>
    </location>
</feature>
<dbReference type="SMART" id="SM00333">
    <property type="entry name" value="TUDOR"/>
    <property type="match status" value="4"/>
</dbReference>
<dbReference type="PANTHER" id="PTHR46785:SF1">
    <property type="entry name" value="VON WILLEBRAND FACTOR A DOMAIN-CONTAINING PROTEIN 3B"/>
    <property type="match status" value="1"/>
</dbReference>
<feature type="domain" description="VWFA" evidence="2">
    <location>
        <begin position="574"/>
        <end position="750"/>
    </location>
</feature>
<gene>
    <name evidence="4" type="primary">LOC106171300</name>
</gene>
<dbReference type="InterPro" id="IPR032770">
    <property type="entry name" value="DUF4537"/>
</dbReference>
<evidence type="ECO:0000259" key="2">
    <source>
        <dbReference type="PROSITE" id="PS50234"/>
    </source>
</evidence>
<dbReference type="Gene3D" id="3.40.50.410">
    <property type="entry name" value="von Willebrand factor, type A domain"/>
    <property type="match status" value="1"/>
</dbReference>
<feature type="region of interest" description="Disordered" evidence="1">
    <location>
        <begin position="780"/>
        <end position="867"/>
    </location>
</feature>
<protein>
    <submittedName>
        <fullName evidence="4">von Willebrand factor A domain-containing protein 3B</fullName>
    </submittedName>
</protein>
<dbReference type="SMART" id="SM00327">
    <property type="entry name" value="VWA"/>
    <property type="match status" value="1"/>
</dbReference>
<name>A0A1S3J9G4_LINAN</name>
<evidence type="ECO:0000313" key="3">
    <source>
        <dbReference type="Proteomes" id="UP000085678"/>
    </source>
</evidence>
<organism evidence="3 4">
    <name type="scientific">Lingula anatina</name>
    <name type="common">Brachiopod</name>
    <name type="synonym">Lingula unguis</name>
    <dbReference type="NCBI Taxonomy" id="7574"/>
    <lineage>
        <taxon>Eukaryota</taxon>
        <taxon>Metazoa</taxon>
        <taxon>Spiralia</taxon>
        <taxon>Lophotrochozoa</taxon>
        <taxon>Brachiopoda</taxon>
        <taxon>Linguliformea</taxon>
        <taxon>Lingulata</taxon>
        <taxon>Lingulida</taxon>
        <taxon>Linguloidea</taxon>
        <taxon>Lingulidae</taxon>
        <taxon>Lingula</taxon>
    </lineage>
</organism>
<feature type="compositionally biased region" description="Basic and acidic residues" evidence="1">
    <location>
        <begin position="1337"/>
        <end position="1348"/>
    </location>
</feature>